<comment type="caution">
    <text evidence="1">The sequence shown here is derived from an EMBL/GenBank/DDBJ whole genome shotgun (WGS) entry which is preliminary data.</text>
</comment>
<dbReference type="HOGENOM" id="CLU_3259132_0_0_9"/>
<accession>M8CLL0</accession>
<name>M8CLL0_THETY</name>
<evidence type="ECO:0000313" key="1">
    <source>
        <dbReference type="EMBL" id="EMT38115.1"/>
    </source>
</evidence>
<sequence>MLEIFDLVAALATKESVTPLCKLPGVWECKIDDSMELLRVEL</sequence>
<reference evidence="1 2" key="1">
    <citation type="journal article" date="2013" name="PLoS ONE">
        <title>Genomic Evaluation of Thermoanaerobacter spp. for the Construction of Designer Co-Cultures to Improve Lignocellulosic Biofuel Production.</title>
        <authorList>
            <person name="Verbeke T.J."/>
            <person name="Zhang X."/>
            <person name="Henrissat B."/>
            <person name="Spicer V."/>
            <person name="Rydzak T."/>
            <person name="Krokhin O.V."/>
            <person name="Fristensky B."/>
            <person name="Levin D.B."/>
            <person name="Sparling R."/>
        </authorList>
    </citation>
    <scope>NUCLEOTIDE SEQUENCE [LARGE SCALE GENOMIC DNA]</scope>
    <source>
        <strain evidence="1 2">WC1</strain>
    </source>
</reference>
<protein>
    <submittedName>
        <fullName evidence="1">Uncharacterized protein</fullName>
    </submittedName>
</protein>
<dbReference type="EMBL" id="AMYG01000057">
    <property type="protein sequence ID" value="EMT38115.1"/>
    <property type="molecule type" value="Genomic_DNA"/>
</dbReference>
<dbReference type="PATRIC" id="fig|1198630.3.peg.2389"/>
<organism evidence="1 2">
    <name type="scientific">Thermoanaerobacter thermohydrosulfuricus WC1</name>
    <dbReference type="NCBI Taxonomy" id="1198630"/>
    <lineage>
        <taxon>Bacteria</taxon>
        <taxon>Bacillati</taxon>
        <taxon>Bacillota</taxon>
        <taxon>Clostridia</taxon>
        <taxon>Thermoanaerobacterales</taxon>
        <taxon>Thermoanaerobacteraceae</taxon>
        <taxon>Thermoanaerobacter</taxon>
    </lineage>
</organism>
<proteinExistence type="predicted"/>
<gene>
    <name evidence="1" type="ORF">TthWC1_2389</name>
</gene>
<keyword evidence="2" id="KW-1185">Reference proteome</keyword>
<evidence type="ECO:0000313" key="2">
    <source>
        <dbReference type="Proteomes" id="UP000013242"/>
    </source>
</evidence>
<dbReference type="AlphaFoldDB" id="M8CLL0"/>
<dbReference type="Proteomes" id="UP000013242">
    <property type="component" value="Unassembled WGS sequence"/>
</dbReference>